<feature type="compositionally biased region" description="Polar residues" evidence="1">
    <location>
        <begin position="28"/>
        <end position="37"/>
    </location>
</feature>
<feature type="compositionally biased region" description="Low complexity" evidence="1">
    <location>
        <begin position="63"/>
        <end position="136"/>
    </location>
</feature>
<dbReference type="Proteomes" id="UP000503462">
    <property type="component" value="Chromosome 2"/>
</dbReference>
<keyword evidence="3" id="KW-1185">Reference proteome</keyword>
<sequence>MARKRKVGSDAATSAAKRVTRADVRAAGNSQALQQAQDDPERLLRGRRKQRPARTTTYSGISGQQQQQGAQNPGVPPTQQQQGNQNPPAQPTQQQQGSQSSGVPPTQQQQQQQQQQQAGQNPGVPPIQQQPSASQLPPSPPTQHRSLTTQNSPASMNQQQPSARQIPGALSPDTQRAVMRQIRAETRKALAEVPGPRMQMHRPEGSETSESASRAPEDKQSDKKLVDTSILWYDDDVRNLLGELVHEVFESYILRLMEMKKRQGRDAIPRAALGSPDRKLGTTQQQTIMVPLYLQRKILEVPRDLSHSLCVSPPSSPDVYARLLAVVIALNRDAKEPATNDEKRSMHYNVALAISRNIMSGRSVEAQAVTPAVLLLARLLGERRARARQDGRAIVALILETEQYPTVLEELRRITREVASLPPRDMPAPLIQLSPFTLPLDFIAPDLRSEDPTLRTPYINRISTDGSLPQSTNPIANSPAAGITNQWWRTHPNFASTGEIPAANDVAGTPTRSSVSVSPRTNLNLDRIHQLLAQARETVAQIGAAQQGTNSNA</sequence>
<evidence type="ECO:0000256" key="1">
    <source>
        <dbReference type="SAM" id="MobiDB-lite"/>
    </source>
</evidence>
<dbReference type="AlphaFoldDB" id="A0A6H0XPS5"/>
<feature type="compositionally biased region" description="Polar residues" evidence="1">
    <location>
        <begin position="144"/>
        <end position="163"/>
    </location>
</feature>
<protein>
    <submittedName>
        <fullName evidence="2">Uncharacterized protein</fullName>
    </submittedName>
</protein>
<proteinExistence type="predicted"/>
<feature type="compositionally biased region" description="Polar residues" evidence="1">
    <location>
        <begin position="53"/>
        <end position="62"/>
    </location>
</feature>
<evidence type="ECO:0000313" key="2">
    <source>
        <dbReference type="EMBL" id="QIW96634.1"/>
    </source>
</evidence>
<organism evidence="2 3">
    <name type="scientific">Peltaster fructicola</name>
    <dbReference type="NCBI Taxonomy" id="286661"/>
    <lineage>
        <taxon>Eukaryota</taxon>
        <taxon>Fungi</taxon>
        <taxon>Dikarya</taxon>
        <taxon>Ascomycota</taxon>
        <taxon>Pezizomycotina</taxon>
        <taxon>Dothideomycetes</taxon>
        <taxon>Dothideomycetes incertae sedis</taxon>
        <taxon>Peltaster</taxon>
    </lineage>
</organism>
<dbReference type="EMBL" id="CP051140">
    <property type="protein sequence ID" value="QIW96634.1"/>
    <property type="molecule type" value="Genomic_DNA"/>
</dbReference>
<gene>
    <name evidence="2" type="ORF">AMS68_002152</name>
</gene>
<feature type="region of interest" description="Disordered" evidence="1">
    <location>
        <begin position="188"/>
        <end position="221"/>
    </location>
</feature>
<reference evidence="2 3" key="1">
    <citation type="journal article" date="2016" name="Sci. Rep.">
        <title>Peltaster fructicola genome reveals evolution from an invasive phytopathogen to an ectophytic parasite.</title>
        <authorList>
            <person name="Xu C."/>
            <person name="Chen H."/>
            <person name="Gleason M.L."/>
            <person name="Xu J.R."/>
            <person name="Liu H."/>
            <person name="Zhang R."/>
            <person name="Sun G."/>
        </authorList>
    </citation>
    <scope>NUCLEOTIDE SEQUENCE [LARGE SCALE GENOMIC DNA]</scope>
    <source>
        <strain evidence="2 3">LNHT1506</strain>
    </source>
</reference>
<feature type="region of interest" description="Disordered" evidence="1">
    <location>
        <begin position="1"/>
        <end position="175"/>
    </location>
</feature>
<evidence type="ECO:0000313" key="3">
    <source>
        <dbReference type="Proteomes" id="UP000503462"/>
    </source>
</evidence>
<name>A0A6H0XPS5_9PEZI</name>
<accession>A0A6H0XPS5</accession>